<dbReference type="Proteomes" id="UP000295129">
    <property type="component" value="Unassembled WGS sequence"/>
</dbReference>
<dbReference type="EMBL" id="SNVV01000023">
    <property type="protein sequence ID" value="TDN46940.1"/>
    <property type="molecule type" value="Genomic_DNA"/>
</dbReference>
<keyword evidence="2" id="KW-1185">Reference proteome</keyword>
<dbReference type="PANTHER" id="PTHR30203">
    <property type="entry name" value="OUTER MEMBRANE CATION EFFLUX PROTEIN"/>
    <property type="match status" value="1"/>
</dbReference>
<comment type="caution">
    <text evidence="1">The sequence shown here is derived from an EMBL/GenBank/DDBJ whole genome shotgun (WGS) entry which is preliminary data.</text>
</comment>
<protein>
    <submittedName>
        <fullName evidence="1">Outer membrane efflux protein</fullName>
    </submittedName>
</protein>
<dbReference type="InterPro" id="IPR010131">
    <property type="entry name" value="MdtP/NodT-like"/>
</dbReference>
<reference evidence="1 2" key="1">
    <citation type="submission" date="2019-03" db="EMBL/GenBank/DDBJ databases">
        <title>Genomic Encyclopedia of Type Strains, Phase IV (KMG-IV): sequencing the most valuable type-strain genomes for metagenomic binning, comparative biology and taxonomic classification.</title>
        <authorList>
            <person name="Goeker M."/>
        </authorList>
    </citation>
    <scope>NUCLEOTIDE SEQUENCE [LARGE SCALE GENOMIC DNA]</scope>
    <source>
        <strain evidence="1 2">DSM 12121</strain>
    </source>
</reference>
<evidence type="ECO:0000313" key="2">
    <source>
        <dbReference type="Proteomes" id="UP000295129"/>
    </source>
</evidence>
<gene>
    <name evidence="1" type="ORF">C7389_12313</name>
</gene>
<accession>A0A4R6DPP7</accession>
<dbReference type="SUPFAM" id="SSF56954">
    <property type="entry name" value="Outer membrane efflux proteins (OEP)"/>
    <property type="match status" value="1"/>
</dbReference>
<evidence type="ECO:0000313" key="1">
    <source>
        <dbReference type="EMBL" id="TDN46940.1"/>
    </source>
</evidence>
<proteinExistence type="predicted"/>
<dbReference type="Gene3D" id="1.20.1600.10">
    <property type="entry name" value="Outer membrane efflux proteins (OEP)"/>
    <property type="match status" value="1"/>
</dbReference>
<sequence>MLCCAAQAQTPTAAPMAPVAHGGLAHSGLAHHGLAQALDAAWQRTQAGTEAAAARERAAAARLAADSLLPAPPALELNHRSDRWHKDTGALENEVGLALPLWLPGQRAARQAAAASAATLAEADEGASRLQLAGEVREAAWAVAGLQAEAAVAQAQLGYLRDIATDVGRRVQAGELAHSDALAAEAEALAAEGALAEVRERLFAAQARWLALTGLDALPALDEAPAPASADALPAGHPALQRAAQAVDKARREVEVVRRDVIDAPELTVSYRREVAERGAAAERSLAFGLRLPFGGDARNRPLAAAAQGELAQAQAEEMRLRLQLEGDLAAARAGLDAARAQAAAAGKRTGLLRERASLIDKAFRAGEASLPELLLAANAAAQADAAMARQQAALGLARARLNQISGFLP</sequence>
<dbReference type="PANTHER" id="PTHR30203:SF24">
    <property type="entry name" value="BLR4935 PROTEIN"/>
    <property type="match status" value="1"/>
</dbReference>
<name>A0A4R6DPP7_9RHOO</name>
<dbReference type="AlphaFoldDB" id="A0A4R6DPP7"/>
<dbReference type="GO" id="GO:0015562">
    <property type="term" value="F:efflux transmembrane transporter activity"/>
    <property type="evidence" value="ECO:0007669"/>
    <property type="project" value="InterPro"/>
</dbReference>
<organism evidence="1 2">
    <name type="scientific">Azoarcus indigens</name>
    <dbReference type="NCBI Taxonomy" id="29545"/>
    <lineage>
        <taxon>Bacteria</taxon>
        <taxon>Pseudomonadati</taxon>
        <taxon>Pseudomonadota</taxon>
        <taxon>Betaproteobacteria</taxon>
        <taxon>Rhodocyclales</taxon>
        <taxon>Zoogloeaceae</taxon>
        <taxon>Azoarcus</taxon>
    </lineage>
</organism>